<dbReference type="InterPro" id="IPR001021">
    <property type="entry name" value="Ribosomal_bL25_long"/>
</dbReference>
<dbReference type="InterPro" id="IPR029751">
    <property type="entry name" value="Ribosomal_L25_dom"/>
</dbReference>
<keyword evidence="2" id="KW-0694">RNA-binding</keyword>
<sequence length="221" mass="24324">VKASRREGKLPAVLYGGDKPSVPLFLNKTVFEKIYSQAGESTVINLALSGKKQDILISDTQVDPLGKIIHADLRRVIAGEKITATVQIIVEGESTAVKSGEGILLILLDEVEVEAYPKDLPADIKIDISELTEVGQVVEVKDLPIDHEKVEVLEQEPDAPVVKIDYPQEEEEEEEEEAKISEEEAIAAVEAVGEKPEEEGDEPPQEEQKQKEEEPQPKEGK</sequence>
<evidence type="ECO:0000313" key="8">
    <source>
        <dbReference type="EMBL" id="HEB13954.1"/>
    </source>
</evidence>
<evidence type="ECO:0000259" key="7">
    <source>
        <dbReference type="Pfam" id="PF14693"/>
    </source>
</evidence>
<dbReference type="AlphaFoldDB" id="A0A7C1NMX7"/>
<dbReference type="InterPro" id="IPR020057">
    <property type="entry name" value="Ribosomal_bL25_b-dom"/>
</dbReference>
<feature type="domain" description="Large ribosomal subunit protein bL25 beta" evidence="7">
    <location>
        <begin position="81"/>
        <end position="167"/>
    </location>
</feature>
<dbReference type="NCBIfam" id="TIGR00731">
    <property type="entry name" value="bL25_bact_ctc"/>
    <property type="match status" value="1"/>
</dbReference>
<dbReference type="InterPro" id="IPR037121">
    <property type="entry name" value="Ribosomal_bL25_C"/>
</dbReference>
<dbReference type="GO" id="GO:0003735">
    <property type="term" value="F:structural constituent of ribosome"/>
    <property type="evidence" value="ECO:0007669"/>
    <property type="project" value="InterPro"/>
</dbReference>
<dbReference type="Gene3D" id="2.40.240.10">
    <property type="entry name" value="Ribosomal Protein L25, Chain P"/>
    <property type="match status" value="1"/>
</dbReference>
<evidence type="ECO:0000259" key="6">
    <source>
        <dbReference type="Pfam" id="PF01386"/>
    </source>
</evidence>
<feature type="compositionally biased region" description="Acidic residues" evidence="5">
    <location>
        <begin position="196"/>
        <end position="205"/>
    </location>
</feature>
<feature type="region of interest" description="Disordered" evidence="5">
    <location>
        <begin position="156"/>
        <end position="221"/>
    </location>
</feature>
<dbReference type="EMBL" id="DRHH01000036">
    <property type="protein sequence ID" value="HEB13954.1"/>
    <property type="molecule type" value="Genomic_DNA"/>
</dbReference>
<dbReference type="Gene3D" id="2.170.120.20">
    <property type="entry name" value="Ribosomal protein L25, beta domain"/>
    <property type="match status" value="1"/>
</dbReference>
<dbReference type="GO" id="GO:0008097">
    <property type="term" value="F:5S rRNA binding"/>
    <property type="evidence" value="ECO:0007669"/>
    <property type="project" value="InterPro"/>
</dbReference>
<dbReference type="CDD" id="cd00495">
    <property type="entry name" value="Ribosomal_L25_TL5_CTC"/>
    <property type="match status" value="1"/>
</dbReference>
<feature type="compositionally biased region" description="Basic and acidic residues" evidence="5">
    <location>
        <begin position="206"/>
        <end position="221"/>
    </location>
</feature>
<name>A0A7C1NMX7_UNCKA</name>
<dbReference type="PANTHER" id="PTHR33284">
    <property type="entry name" value="RIBOSOMAL PROTEIN L25/GLN-TRNA SYNTHETASE, ANTI-CODON-BINDING DOMAIN-CONTAINING PROTEIN"/>
    <property type="match status" value="1"/>
</dbReference>
<organism evidence="8">
    <name type="scientific">candidate division WWE3 bacterium</name>
    <dbReference type="NCBI Taxonomy" id="2053526"/>
    <lineage>
        <taxon>Bacteria</taxon>
        <taxon>Katanobacteria</taxon>
    </lineage>
</organism>
<dbReference type="InterPro" id="IPR011035">
    <property type="entry name" value="Ribosomal_bL25/Gln-tRNA_synth"/>
</dbReference>
<dbReference type="InterPro" id="IPR020930">
    <property type="entry name" value="Ribosomal_uL5_bac-type"/>
</dbReference>
<evidence type="ECO:0000256" key="5">
    <source>
        <dbReference type="SAM" id="MobiDB-lite"/>
    </source>
</evidence>
<protein>
    <submittedName>
        <fullName evidence="8">50S ribosomal protein L25</fullName>
    </submittedName>
</protein>
<keyword evidence="1" id="KW-0699">rRNA-binding</keyword>
<feature type="domain" description="Large ribosomal subunit protein bL25 L25" evidence="6">
    <location>
        <begin position="2"/>
        <end position="73"/>
    </location>
</feature>
<dbReference type="SUPFAM" id="SSF50715">
    <property type="entry name" value="Ribosomal protein L25-like"/>
    <property type="match status" value="1"/>
</dbReference>
<evidence type="ECO:0000256" key="4">
    <source>
        <dbReference type="ARBA" id="ARBA00023274"/>
    </source>
</evidence>
<accession>A0A7C1NMX7</accession>
<feature type="compositionally biased region" description="Acidic residues" evidence="5">
    <location>
        <begin position="167"/>
        <end position="177"/>
    </location>
</feature>
<keyword evidence="4" id="KW-0687">Ribonucleoprotein</keyword>
<gene>
    <name evidence="8" type="ORF">ENI09_00890</name>
</gene>
<evidence type="ECO:0000256" key="3">
    <source>
        <dbReference type="ARBA" id="ARBA00022980"/>
    </source>
</evidence>
<dbReference type="GO" id="GO:0006412">
    <property type="term" value="P:translation"/>
    <property type="evidence" value="ECO:0007669"/>
    <property type="project" value="InterPro"/>
</dbReference>
<feature type="non-terminal residue" evidence="8">
    <location>
        <position position="1"/>
    </location>
</feature>
<dbReference type="GO" id="GO:0022625">
    <property type="term" value="C:cytosolic large ribosomal subunit"/>
    <property type="evidence" value="ECO:0007669"/>
    <property type="project" value="TreeGrafter"/>
</dbReference>
<dbReference type="PANTHER" id="PTHR33284:SF1">
    <property type="entry name" value="RIBOSOMAL PROTEIN L25_GLN-TRNA SYNTHETASE, ANTI-CODON-BINDING DOMAIN-CONTAINING PROTEIN"/>
    <property type="match status" value="1"/>
</dbReference>
<dbReference type="InterPro" id="IPR020056">
    <property type="entry name" value="Rbsml_bL25/Gln-tRNA_synth_N"/>
</dbReference>
<dbReference type="Pfam" id="PF01386">
    <property type="entry name" value="Ribosomal_L25p"/>
    <property type="match status" value="1"/>
</dbReference>
<comment type="caution">
    <text evidence="8">The sequence shown here is derived from an EMBL/GenBank/DDBJ whole genome shotgun (WGS) entry which is preliminary data.</text>
</comment>
<evidence type="ECO:0000256" key="2">
    <source>
        <dbReference type="ARBA" id="ARBA00022884"/>
    </source>
</evidence>
<evidence type="ECO:0000256" key="1">
    <source>
        <dbReference type="ARBA" id="ARBA00022730"/>
    </source>
</evidence>
<dbReference type="Proteomes" id="UP000885744">
    <property type="component" value="Unassembled WGS sequence"/>
</dbReference>
<dbReference type="Pfam" id="PF14693">
    <property type="entry name" value="Ribosomal_TL5_C"/>
    <property type="match status" value="1"/>
</dbReference>
<keyword evidence="3 8" id="KW-0689">Ribosomal protein</keyword>
<reference evidence="8" key="1">
    <citation type="journal article" date="2020" name="mSystems">
        <title>Genome- and Community-Level Interaction Insights into Carbon Utilization and Element Cycling Functions of Hydrothermarchaeota in Hydrothermal Sediment.</title>
        <authorList>
            <person name="Zhou Z."/>
            <person name="Liu Y."/>
            <person name="Xu W."/>
            <person name="Pan J."/>
            <person name="Luo Z.H."/>
            <person name="Li M."/>
        </authorList>
    </citation>
    <scope>NUCLEOTIDE SEQUENCE [LARGE SCALE GENOMIC DNA]</scope>
    <source>
        <strain evidence="8">HyVt-365</strain>
    </source>
</reference>
<proteinExistence type="predicted"/>